<evidence type="ECO:0000313" key="2">
    <source>
        <dbReference type="EMBL" id="PKU59838.1"/>
    </source>
</evidence>
<reference evidence="2 3" key="1">
    <citation type="journal article" date="2016" name="Sci. Rep.">
        <title>The Dendrobium catenatum Lindl. genome sequence provides insights into polysaccharide synthase, floral development and adaptive evolution.</title>
        <authorList>
            <person name="Zhang G.Q."/>
            <person name="Xu Q."/>
            <person name="Bian C."/>
            <person name="Tsai W.C."/>
            <person name="Yeh C.M."/>
            <person name="Liu K.W."/>
            <person name="Yoshida K."/>
            <person name="Zhang L.S."/>
            <person name="Chang S.B."/>
            <person name="Chen F."/>
            <person name="Shi Y."/>
            <person name="Su Y.Y."/>
            <person name="Zhang Y.Q."/>
            <person name="Chen L.J."/>
            <person name="Yin Y."/>
            <person name="Lin M."/>
            <person name="Huang H."/>
            <person name="Deng H."/>
            <person name="Wang Z.W."/>
            <person name="Zhu S.L."/>
            <person name="Zhao X."/>
            <person name="Deng C."/>
            <person name="Niu S.C."/>
            <person name="Huang J."/>
            <person name="Wang M."/>
            <person name="Liu G.H."/>
            <person name="Yang H.J."/>
            <person name="Xiao X.J."/>
            <person name="Hsiao Y.Y."/>
            <person name="Wu W.L."/>
            <person name="Chen Y.Y."/>
            <person name="Mitsuda N."/>
            <person name="Ohme-Takagi M."/>
            <person name="Luo Y.B."/>
            <person name="Van de Peer Y."/>
            <person name="Liu Z.J."/>
        </authorList>
    </citation>
    <scope>NUCLEOTIDE SEQUENCE [LARGE SCALE GENOMIC DNA]</scope>
    <source>
        <tissue evidence="2">The whole plant</tissue>
    </source>
</reference>
<feature type="region of interest" description="Disordered" evidence="1">
    <location>
        <begin position="1"/>
        <end position="30"/>
    </location>
</feature>
<name>A0A2I0V8V1_9ASPA</name>
<dbReference type="AlphaFoldDB" id="A0A2I0V8V1"/>
<evidence type="ECO:0000313" key="3">
    <source>
        <dbReference type="Proteomes" id="UP000233837"/>
    </source>
</evidence>
<evidence type="ECO:0000256" key="1">
    <source>
        <dbReference type="SAM" id="MobiDB-lite"/>
    </source>
</evidence>
<proteinExistence type="predicted"/>
<sequence length="76" mass="8328">MTGVDRRRSPSSNPSSTPIPTLKSRTGSRLVIRDQPVEEFAKGFSLEDIFYGKGKGLMVENIGDPEISGERSDSEN</sequence>
<reference evidence="2 3" key="2">
    <citation type="journal article" date="2017" name="Nature">
        <title>The Apostasia genome and the evolution of orchids.</title>
        <authorList>
            <person name="Zhang G.Q."/>
            <person name="Liu K.W."/>
            <person name="Li Z."/>
            <person name="Lohaus R."/>
            <person name="Hsiao Y.Y."/>
            <person name="Niu S.C."/>
            <person name="Wang J.Y."/>
            <person name="Lin Y.C."/>
            <person name="Xu Q."/>
            <person name="Chen L.J."/>
            <person name="Yoshida K."/>
            <person name="Fujiwara S."/>
            <person name="Wang Z.W."/>
            <person name="Zhang Y.Q."/>
            <person name="Mitsuda N."/>
            <person name="Wang M."/>
            <person name="Liu G.H."/>
            <person name="Pecoraro L."/>
            <person name="Huang H.X."/>
            <person name="Xiao X.J."/>
            <person name="Lin M."/>
            <person name="Wu X.Y."/>
            <person name="Wu W.L."/>
            <person name="Chen Y.Y."/>
            <person name="Chang S.B."/>
            <person name="Sakamoto S."/>
            <person name="Ohme-Takagi M."/>
            <person name="Yagi M."/>
            <person name="Zeng S.J."/>
            <person name="Shen C.Y."/>
            <person name="Yeh C.M."/>
            <person name="Luo Y.B."/>
            <person name="Tsai W.C."/>
            <person name="Van de Peer Y."/>
            <person name="Liu Z.J."/>
        </authorList>
    </citation>
    <scope>NUCLEOTIDE SEQUENCE [LARGE SCALE GENOMIC DNA]</scope>
    <source>
        <tissue evidence="2">The whole plant</tissue>
    </source>
</reference>
<protein>
    <submittedName>
        <fullName evidence="2">Uncharacterized protein</fullName>
    </submittedName>
</protein>
<keyword evidence="3" id="KW-1185">Reference proteome</keyword>
<dbReference type="Proteomes" id="UP000233837">
    <property type="component" value="Unassembled WGS sequence"/>
</dbReference>
<organism evidence="2 3">
    <name type="scientific">Dendrobium catenatum</name>
    <dbReference type="NCBI Taxonomy" id="906689"/>
    <lineage>
        <taxon>Eukaryota</taxon>
        <taxon>Viridiplantae</taxon>
        <taxon>Streptophyta</taxon>
        <taxon>Embryophyta</taxon>
        <taxon>Tracheophyta</taxon>
        <taxon>Spermatophyta</taxon>
        <taxon>Magnoliopsida</taxon>
        <taxon>Liliopsida</taxon>
        <taxon>Asparagales</taxon>
        <taxon>Orchidaceae</taxon>
        <taxon>Epidendroideae</taxon>
        <taxon>Malaxideae</taxon>
        <taxon>Dendrobiinae</taxon>
        <taxon>Dendrobium</taxon>
    </lineage>
</organism>
<accession>A0A2I0V8V1</accession>
<dbReference type="EMBL" id="KZ505328">
    <property type="protein sequence ID" value="PKU59838.1"/>
    <property type="molecule type" value="Genomic_DNA"/>
</dbReference>
<gene>
    <name evidence="2" type="ORF">MA16_Dca029096</name>
</gene>